<name>A0A7J6DNF1_CANSA</name>
<dbReference type="AlphaFoldDB" id="A0A7J6DNF1"/>
<reference evidence="1 2" key="1">
    <citation type="journal article" date="2020" name="bioRxiv">
        <title>Sequence and annotation of 42 cannabis genomes reveals extensive copy number variation in cannabinoid synthesis and pathogen resistance genes.</title>
        <authorList>
            <person name="Mckernan K.J."/>
            <person name="Helbert Y."/>
            <person name="Kane L.T."/>
            <person name="Ebling H."/>
            <person name="Zhang L."/>
            <person name="Liu B."/>
            <person name="Eaton Z."/>
            <person name="Mclaughlin S."/>
            <person name="Kingan S."/>
            <person name="Baybayan P."/>
            <person name="Concepcion G."/>
            <person name="Jordan M."/>
            <person name="Riva A."/>
            <person name="Barbazuk W."/>
            <person name="Harkins T."/>
        </authorList>
    </citation>
    <scope>NUCLEOTIDE SEQUENCE [LARGE SCALE GENOMIC DNA]</scope>
    <source>
        <strain evidence="2">cv. Jamaican Lion 4</strain>
        <tissue evidence="1">Leaf</tissue>
    </source>
</reference>
<dbReference type="Proteomes" id="UP000583929">
    <property type="component" value="Unassembled WGS sequence"/>
</dbReference>
<keyword evidence="2" id="KW-1185">Reference proteome</keyword>
<organism evidence="1 2">
    <name type="scientific">Cannabis sativa</name>
    <name type="common">Hemp</name>
    <name type="synonym">Marijuana</name>
    <dbReference type="NCBI Taxonomy" id="3483"/>
    <lineage>
        <taxon>Eukaryota</taxon>
        <taxon>Viridiplantae</taxon>
        <taxon>Streptophyta</taxon>
        <taxon>Embryophyta</taxon>
        <taxon>Tracheophyta</taxon>
        <taxon>Spermatophyta</taxon>
        <taxon>Magnoliopsida</taxon>
        <taxon>eudicotyledons</taxon>
        <taxon>Gunneridae</taxon>
        <taxon>Pentapetalae</taxon>
        <taxon>rosids</taxon>
        <taxon>fabids</taxon>
        <taxon>Rosales</taxon>
        <taxon>Cannabaceae</taxon>
        <taxon>Cannabis</taxon>
    </lineage>
</organism>
<gene>
    <name evidence="1" type="ORF">G4B88_026657</name>
</gene>
<comment type="caution">
    <text evidence="1">The sequence shown here is derived from an EMBL/GenBank/DDBJ whole genome shotgun (WGS) entry which is preliminary data.</text>
</comment>
<proteinExistence type="predicted"/>
<sequence length="208" mass="23656">MPQISIFIFSSFWLCSEKKKKNERQEACTGRDRPWETLEGEHRHGFWFCSGLNERVGKSSSQISISPFSPISKHRRRIRYRSDQMYCHQSIRLYDASANVLRSEFRHGGAVLDCCFHDDSSGFSAGADNTVDMMHLYGVLSTLMQQSVDGCRSVNYRKLGQNTEVLGPLEEQVGRSAPLLGHMLNLSVKNASHMVDGVDGKLWIRDHE</sequence>
<accession>A0A7J6DNF1</accession>
<dbReference type="EMBL" id="JAATIQ010000804">
    <property type="protein sequence ID" value="KAF4347476.1"/>
    <property type="molecule type" value="Genomic_DNA"/>
</dbReference>
<evidence type="ECO:0000313" key="2">
    <source>
        <dbReference type="Proteomes" id="UP000583929"/>
    </source>
</evidence>
<protein>
    <submittedName>
        <fullName evidence="1">Uncharacterized protein</fullName>
    </submittedName>
</protein>
<evidence type="ECO:0000313" key="1">
    <source>
        <dbReference type="EMBL" id="KAF4347476.1"/>
    </source>
</evidence>